<gene>
    <name evidence="2" type="ORF">A7U60_g7596</name>
</gene>
<dbReference type="AlphaFoldDB" id="A0A9Q5N4R4"/>
<keyword evidence="3" id="KW-1185">Reference proteome</keyword>
<feature type="region of interest" description="Disordered" evidence="1">
    <location>
        <begin position="1"/>
        <end position="554"/>
    </location>
</feature>
<feature type="compositionally biased region" description="Low complexity" evidence="1">
    <location>
        <begin position="85"/>
        <end position="94"/>
    </location>
</feature>
<feature type="compositionally biased region" description="Basic and acidic residues" evidence="1">
    <location>
        <begin position="437"/>
        <end position="450"/>
    </location>
</feature>
<feature type="compositionally biased region" description="Low complexity" evidence="1">
    <location>
        <begin position="408"/>
        <end position="424"/>
    </location>
</feature>
<feature type="compositionally biased region" description="Basic and acidic residues" evidence="1">
    <location>
        <begin position="181"/>
        <end position="190"/>
    </location>
</feature>
<feature type="compositionally biased region" description="Polar residues" evidence="1">
    <location>
        <begin position="286"/>
        <end position="295"/>
    </location>
</feature>
<feature type="region of interest" description="Disordered" evidence="1">
    <location>
        <begin position="570"/>
        <end position="633"/>
    </location>
</feature>
<feature type="compositionally biased region" description="Polar residues" evidence="1">
    <location>
        <begin position="223"/>
        <end position="254"/>
    </location>
</feature>
<feature type="compositionally biased region" description="Pro residues" evidence="1">
    <location>
        <begin position="397"/>
        <end position="407"/>
    </location>
</feature>
<dbReference type="Proteomes" id="UP000757232">
    <property type="component" value="Unassembled WGS sequence"/>
</dbReference>
<feature type="compositionally biased region" description="Basic and acidic residues" evidence="1">
    <location>
        <begin position="527"/>
        <end position="536"/>
    </location>
</feature>
<feature type="compositionally biased region" description="Basic and acidic residues" evidence="1">
    <location>
        <begin position="1"/>
        <end position="12"/>
    </location>
</feature>
<feature type="compositionally biased region" description="Low complexity" evidence="1">
    <location>
        <begin position="40"/>
        <end position="62"/>
    </location>
</feature>
<name>A0A9Q5N4R4_SANBA</name>
<protein>
    <submittedName>
        <fullName evidence="2">Uncharacterized protein</fullName>
    </submittedName>
</protein>
<dbReference type="OrthoDB" id="3271236at2759"/>
<proteinExistence type="predicted"/>
<evidence type="ECO:0000256" key="1">
    <source>
        <dbReference type="SAM" id="MobiDB-lite"/>
    </source>
</evidence>
<feature type="compositionally biased region" description="Low complexity" evidence="1">
    <location>
        <begin position="617"/>
        <end position="629"/>
    </location>
</feature>
<feature type="compositionally biased region" description="Low complexity" evidence="1">
    <location>
        <begin position="582"/>
        <end position="603"/>
    </location>
</feature>
<sequence length="705" mass="72272">MSIRGLPDERPRPSVANLIGRFEQRASKRQSSVGPGGSGASASPTASPSQSRSTSVVSHTTGDSVVIEAKERREWPPQQFKNIHNSSFGNVTNGNGSGSGNDGLPTNAPSTTFSVADLRRSLEKTSVGDSMRAVVKSPPLNSSDDVQAPPLSASVESEAKQDASIPPPPSANSEPSSAAEVKPDAEKKEGTQTATPVRAAGKVTASRSSIPSLTHPGAHAITTGKTATTPRPSAITQSKSTPSTPSGAKTSTSAPPAAKPLTAQRTGNSAAGAAARAGAKSPPVSTPSRAKTPTSRALRASISGPHIKTATSALADRSKTPTASPARAKTPTASASLSAVKHTPSSGLYAPTKASLARARNAEAPPPPVPKPAVSVSSLERLMKPTAASASKVRGPVPVPTSPPRAPPVGRNVKTTPTSPPTKGKTLKPRVGLAPARLKEERERKEKEKAAAAGASAAVAATAGTAAIVQPTSEDEPGHEQEQSSVISTTGISDISLTHKKEHEEEESDHAGPPSDIESYDDAFASDDERALELDQAHLVSARPSAEGNKEPFIGTLEVPEVLPVEEVSEGKVAVEEHESETVPAAEPVPASAEEEVAVQAVPHSEPESELLKEEVGASGPAESEAEPALEAKHLAQTEGSPIGHELEPKIEAEAVGPAIPTASASKQNGLSIVPEPETTEFDSVLNMLALKPPASPVSIPDEEL</sequence>
<evidence type="ECO:0000313" key="3">
    <source>
        <dbReference type="Proteomes" id="UP000757232"/>
    </source>
</evidence>
<feature type="compositionally biased region" description="Low complexity" evidence="1">
    <location>
        <begin position="451"/>
        <end position="467"/>
    </location>
</feature>
<feature type="compositionally biased region" description="Low complexity" evidence="1">
    <location>
        <begin position="270"/>
        <end position="279"/>
    </location>
</feature>
<evidence type="ECO:0000313" key="2">
    <source>
        <dbReference type="EMBL" id="OCB85291.1"/>
    </source>
</evidence>
<reference evidence="2" key="1">
    <citation type="submission" date="2016-06" db="EMBL/GenBank/DDBJ databases">
        <title>Draft Genome sequence of the fungus Inonotus baumii.</title>
        <authorList>
            <person name="Zhu H."/>
            <person name="Lin W."/>
        </authorList>
    </citation>
    <scope>NUCLEOTIDE SEQUENCE</scope>
    <source>
        <strain evidence="2">821</strain>
    </source>
</reference>
<dbReference type="EMBL" id="LNZH02000210">
    <property type="protein sequence ID" value="OCB85291.1"/>
    <property type="molecule type" value="Genomic_DNA"/>
</dbReference>
<accession>A0A9Q5N4R4</accession>
<feature type="compositionally biased region" description="Polar residues" evidence="1">
    <location>
        <begin position="483"/>
        <end position="496"/>
    </location>
</feature>
<organism evidence="2 3">
    <name type="scientific">Sanghuangporus baumii</name>
    <name type="common">Phellinus baumii</name>
    <dbReference type="NCBI Taxonomy" id="108892"/>
    <lineage>
        <taxon>Eukaryota</taxon>
        <taxon>Fungi</taxon>
        <taxon>Dikarya</taxon>
        <taxon>Basidiomycota</taxon>
        <taxon>Agaricomycotina</taxon>
        <taxon>Agaricomycetes</taxon>
        <taxon>Hymenochaetales</taxon>
        <taxon>Hymenochaetaceae</taxon>
        <taxon>Sanghuangporus</taxon>
    </lineage>
</organism>
<feature type="compositionally biased region" description="Basic and acidic residues" evidence="1">
    <location>
        <begin position="570"/>
        <end position="581"/>
    </location>
</feature>
<comment type="caution">
    <text evidence="2">The sequence shown here is derived from an EMBL/GenBank/DDBJ whole genome shotgun (WGS) entry which is preliminary data.</text>
</comment>
<feature type="compositionally biased region" description="Basic and acidic residues" evidence="1">
    <location>
        <begin position="605"/>
        <end position="616"/>
    </location>
</feature>